<evidence type="ECO:0000313" key="1">
    <source>
        <dbReference type="EMBL" id="MBK1882423.1"/>
    </source>
</evidence>
<evidence type="ECO:0000313" key="2">
    <source>
        <dbReference type="Proteomes" id="UP000603141"/>
    </source>
</evidence>
<keyword evidence="2" id="KW-1185">Reference proteome</keyword>
<gene>
    <name evidence="1" type="ORF">JIN85_08355</name>
</gene>
<organism evidence="1 2">
    <name type="scientific">Luteolibacter pohnpeiensis</name>
    <dbReference type="NCBI Taxonomy" id="454153"/>
    <lineage>
        <taxon>Bacteria</taxon>
        <taxon>Pseudomonadati</taxon>
        <taxon>Verrucomicrobiota</taxon>
        <taxon>Verrucomicrobiia</taxon>
        <taxon>Verrucomicrobiales</taxon>
        <taxon>Verrucomicrobiaceae</taxon>
        <taxon>Luteolibacter</taxon>
    </lineage>
</organism>
<reference evidence="1" key="1">
    <citation type="submission" date="2021-01" db="EMBL/GenBank/DDBJ databases">
        <title>Modified the classification status of verrucomicrobia.</title>
        <authorList>
            <person name="Feng X."/>
        </authorList>
    </citation>
    <scope>NUCLEOTIDE SEQUENCE</scope>
    <source>
        <strain evidence="1">KCTC 22041</strain>
    </source>
</reference>
<dbReference type="AlphaFoldDB" id="A0A934SBU2"/>
<dbReference type="RefSeq" id="WP_200269547.1">
    <property type="nucleotide sequence ID" value="NZ_JAENIJ010000010.1"/>
</dbReference>
<comment type="caution">
    <text evidence="1">The sequence shown here is derived from an EMBL/GenBank/DDBJ whole genome shotgun (WGS) entry which is preliminary data.</text>
</comment>
<dbReference type="Proteomes" id="UP000603141">
    <property type="component" value="Unassembled WGS sequence"/>
</dbReference>
<name>A0A934SBU2_9BACT</name>
<protein>
    <submittedName>
        <fullName evidence="1">Uncharacterized protein</fullName>
    </submittedName>
</protein>
<dbReference type="EMBL" id="JAENIJ010000010">
    <property type="protein sequence ID" value="MBK1882423.1"/>
    <property type="molecule type" value="Genomic_DNA"/>
</dbReference>
<accession>A0A934SBU2</accession>
<sequence length="361" mass="40512">MNGRYFEGDYPELVDRLESHFRRVRESWDERKFDGSLVLGGGYGRGEGGVMKIGEKVEFSNDLDYFLFNPNPTNPELLDWAKRIEREETDRLGIDVEIKCLTEESVGDPQGSMMFSDLIAGNEVVAGDASFLQKLPARLDFSKIGAEEATRLLWNRGSGLFFAGCRMNRADQLGYVIRNHAKAKLALGDAWLCLNGQYHPQCRERGARLQKAELADALGKLKAWHLEGVEFKFNPVCTGISWETLEQERNGLIKAWAEVYLMAESARLSKSIPDFATYLSLPRVLPAYGICKNLALAARDRLKRGAFLRPLGDYPRGALMRALPCLLGQTDGGVSEAARFLPISTGSDMESTYARWWAYYA</sequence>
<proteinExistence type="predicted"/>